<accession>A0A4X2K8D8</accession>
<reference evidence="2" key="3">
    <citation type="submission" date="2025-09" db="UniProtKB">
        <authorList>
            <consortium name="Ensembl"/>
        </authorList>
    </citation>
    <scope>IDENTIFICATION</scope>
</reference>
<dbReference type="STRING" id="29139.ENSVURP00010006361"/>
<feature type="compositionally biased region" description="Basic residues" evidence="1">
    <location>
        <begin position="33"/>
        <end position="49"/>
    </location>
</feature>
<name>A0A4X2K8D8_VOMUR</name>
<sequence>MLRETRPRLRINHRGDQHGYLLNLLLQSQNSNPKRHLQKRERSYPKGKRERLTPVRMGTTLQRMEMPKQTRHRKLKVLEMPSELCEFLITVYFWRLCRREESPSVLSKIQVTSRSLQFFFSKFFGFFFLSH</sequence>
<dbReference type="OMA" id="MPSELCE"/>
<feature type="region of interest" description="Disordered" evidence="1">
    <location>
        <begin position="30"/>
        <end position="49"/>
    </location>
</feature>
<protein>
    <submittedName>
        <fullName evidence="2">Uncharacterized protein</fullName>
    </submittedName>
</protein>
<evidence type="ECO:0000313" key="2">
    <source>
        <dbReference type="Ensembl" id="ENSVURP00010006361.1"/>
    </source>
</evidence>
<reference evidence="3" key="1">
    <citation type="submission" date="2018-12" db="EMBL/GenBank/DDBJ databases">
        <authorList>
            <person name="Yazar S."/>
        </authorList>
    </citation>
    <scope>NUCLEOTIDE SEQUENCE [LARGE SCALE GENOMIC DNA]</scope>
</reference>
<dbReference type="Proteomes" id="UP000314987">
    <property type="component" value="Unassembled WGS sequence"/>
</dbReference>
<dbReference type="GeneTree" id="ENSGT00940000169163"/>
<organism evidence="2 3">
    <name type="scientific">Vombatus ursinus</name>
    <name type="common">Common wombat</name>
    <dbReference type="NCBI Taxonomy" id="29139"/>
    <lineage>
        <taxon>Eukaryota</taxon>
        <taxon>Metazoa</taxon>
        <taxon>Chordata</taxon>
        <taxon>Craniata</taxon>
        <taxon>Vertebrata</taxon>
        <taxon>Euteleostomi</taxon>
        <taxon>Mammalia</taxon>
        <taxon>Metatheria</taxon>
        <taxon>Diprotodontia</taxon>
        <taxon>Vombatidae</taxon>
        <taxon>Vombatus</taxon>
    </lineage>
</organism>
<evidence type="ECO:0000313" key="3">
    <source>
        <dbReference type="Proteomes" id="UP000314987"/>
    </source>
</evidence>
<reference evidence="2" key="2">
    <citation type="submission" date="2025-08" db="UniProtKB">
        <authorList>
            <consortium name="Ensembl"/>
        </authorList>
    </citation>
    <scope>IDENTIFICATION</scope>
</reference>
<keyword evidence="3" id="KW-1185">Reference proteome</keyword>
<dbReference type="Ensembl" id="ENSVURT00010007197.1">
    <property type="protein sequence ID" value="ENSVURP00010006361.1"/>
    <property type="gene ID" value="ENSVURG00010004939.1"/>
</dbReference>
<dbReference type="AlphaFoldDB" id="A0A4X2K8D8"/>
<proteinExistence type="predicted"/>
<evidence type="ECO:0000256" key="1">
    <source>
        <dbReference type="SAM" id="MobiDB-lite"/>
    </source>
</evidence>